<dbReference type="Proteomes" id="UP000265520">
    <property type="component" value="Unassembled WGS sequence"/>
</dbReference>
<name>A0A392NWV6_9FABA</name>
<accession>A0A392NWV6</accession>
<reference evidence="1 2" key="1">
    <citation type="journal article" date="2018" name="Front. Plant Sci.">
        <title>Red Clover (Trifolium pratense) and Zigzag Clover (T. medium) - A Picture of Genomic Similarities and Differences.</title>
        <authorList>
            <person name="Dluhosova J."/>
            <person name="Istvanek J."/>
            <person name="Nedelnik J."/>
            <person name="Repkova J."/>
        </authorList>
    </citation>
    <scope>NUCLEOTIDE SEQUENCE [LARGE SCALE GENOMIC DNA]</scope>
    <source>
        <strain evidence="2">cv. 10/8</strain>
        <tissue evidence="1">Leaf</tissue>
    </source>
</reference>
<keyword evidence="2" id="KW-1185">Reference proteome</keyword>
<evidence type="ECO:0000313" key="2">
    <source>
        <dbReference type="Proteomes" id="UP000265520"/>
    </source>
</evidence>
<gene>
    <name evidence="1" type="ORF">A2U01_0025345</name>
</gene>
<evidence type="ECO:0000313" key="1">
    <source>
        <dbReference type="EMBL" id="MCI04298.1"/>
    </source>
</evidence>
<dbReference type="EMBL" id="LXQA010054908">
    <property type="protein sequence ID" value="MCI04298.1"/>
    <property type="molecule type" value="Genomic_DNA"/>
</dbReference>
<feature type="non-terminal residue" evidence="1">
    <location>
        <position position="1"/>
    </location>
</feature>
<dbReference type="AlphaFoldDB" id="A0A392NWV6"/>
<proteinExistence type="predicted"/>
<keyword evidence="1" id="KW-0328">Glycosyltransferase</keyword>
<comment type="caution">
    <text evidence="1">The sequence shown here is derived from an EMBL/GenBank/DDBJ whole genome shotgun (WGS) entry which is preliminary data.</text>
</comment>
<organism evidence="1 2">
    <name type="scientific">Trifolium medium</name>
    <dbReference type="NCBI Taxonomy" id="97028"/>
    <lineage>
        <taxon>Eukaryota</taxon>
        <taxon>Viridiplantae</taxon>
        <taxon>Streptophyta</taxon>
        <taxon>Embryophyta</taxon>
        <taxon>Tracheophyta</taxon>
        <taxon>Spermatophyta</taxon>
        <taxon>Magnoliopsida</taxon>
        <taxon>eudicotyledons</taxon>
        <taxon>Gunneridae</taxon>
        <taxon>Pentapetalae</taxon>
        <taxon>rosids</taxon>
        <taxon>fabids</taxon>
        <taxon>Fabales</taxon>
        <taxon>Fabaceae</taxon>
        <taxon>Papilionoideae</taxon>
        <taxon>50 kb inversion clade</taxon>
        <taxon>NPAAA clade</taxon>
        <taxon>Hologalegina</taxon>
        <taxon>IRL clade</taxon>
        <taxon>Trifolieae</taxon>
        <taxon>Trifolium</taxon>
    </lineage>
</organism>
<sequence length="88" mass="9850">LLDSATVEQFGIPEFDVRNPTLSSSYRKSTLTKPNQTVLEAQTRVCTGPTQSRPLDEQQAFKVFDTILRSGFVTVEDVKAMLGLMERN</sequence>
<dbReference type="GO" id="GO:0016757">
    <property type="term" value="F:glycosyltransferase activity"/>
    <property type="evidence" value="ECO:0007669"/>
    <property type="project" value="UniProtKB-KW"/>
</dbReference>
<keyword evidence="1" id="KW-0808">Transferase</keyword>
<protein>
    <submittedName>
        <fullName evidence="1">Anthranilate phosphoribosyltransferase</fullName>
    </submittedName>
</protein>